<feature type="binding site" evidence="5">
    <location>
        <position position="313"/>
    </location>
    <ligand>
        <name>NAD(+)</name>
        <dbReference type="ChEBI" id="CHEBI:57540"/>
    </ligand>
</feature>
<dbReference type="STRING" id="1231657.A0A1Y1YGZ5"/>
<dbReference type="PIRSF" id="PIRSF000105">
    <property type="entry name" value="HCDH"/>
    <property type="match status" value="1"/>
</dbReference>
<evidence type="ECO:0000259" key="6">
    <source>
        <dbReference type="Pfam" id="PF00725"/>
    </source>
</evidence>
<dbReference type="AlphaFoldDB" id="A0A1Y1YGZ5"/>
<dbReference type="Proteomes" id="UP000193144">
    <property type="component" value="Unassembled WGS sequence"/>
</dbReference>
<dbReference type="Gene3D" id="1.10.1040.10">
    <property type="entry name" value="N-(1-d-carboxylethyl)-l-norvaline Dehydrogenase, domain 2"/>
    <property type="match status" value="1"/>
</dbReference>
<dbReference type="SUPFAM" id="SSF48179">
    <property type="entry name" value="6-phosphogluconate dehydrogenase C-terminal domain-like"/>
    <property type="match status" value="1"/>
</dbReference>
<evidence type="ECO:0000256" key="2">
    <source>
        <dbReference type="ARBA" id="ARBA00009463"/>
    </source>
</evidence>
<evidence type="ECO:0000256" key="4">
    <source>
        <dbReference type="PIRSR" id="PIRSR000105-1"/>
    </source>
</evidence>
<dbReference type="PANTHER" id="PTHR48075:SF5">
    <property type="entry name" value="3-HYDROXYBUTYRYL-COA DEHYDROGENASE"/>
    <property type="match status" value="1"/>
</dbReference>
<name>A0A1Y1YGZ5_9PLEO</name>
<feature type="domain" description="3-hydroxyacyl-CoA dehydrogenase NAD binding" evidence="7">
    <location>
        <begin position="36"/>
        <end position="218"/>
    </location>
</feature>
<dbReference type="InterPro" id="IPR013328">
    <property type="entry name" value="6PGD_dom2"/>
</dbReference>
<keyword evidence="3" id="KW-0560">Oxidoreductase</keyword>
<evidence type="ECO:0000256" key="3">
    <source>
        <dbReference type="ARBA" id="ARBA00023002"/>
    </source>
</evidence>
<evidence type="ECO:0000313" key="8">
    <source>
        <dbReference type="EMBL" id="ORX97249.1"/>
    </source>
</evidence>
<evidence type="ECO:0000256" key="1">
    <source>
        <dbReference type="ARBA" id="ARBA00005005"/>
    </source>
</evidence>
<keyword evidence="5" id="KW-0520">NAD</keyword>
<dbReference type="SUPFAM" id="SSF51735">
    <property type="entry name" value="NAD(P)-binding Rossmann-fold domains"/>
    <property type="match status" value="1"/>
</dbReference>
<dbReference type="Pfam" id="PF00725">
    <property type="entry name" value="3HCDH"/>
    <property type="match status" value="1"/>
</dbReference>
<feature type="binding site" evidence="5">
    <location>
        <position position="124"/>
    </location>
    <ligand>
        <name>NAD(+)</name>
        <dbReference type="ChEBI" id="CHEBI:57540"/>
    </ligand>
</feature>
<feature type="binding site" evidence="5">
    <location>
        <position position="129"/>
    </location>
    <ligand>
        <name>NAD(+)</name>
        <dbReference type="ChEBI" id="CHEBI:57540"/>
    </ligand>
</feature>
<comment type="similarity">
    <text evidence="2">Belongs to the 3-hydroxyacyl-CoA dehydrogenase family.</text>
</comment>
<proteinExistence type="inferred from homology"/>
<feature type="binding site" evidence="5">
    <location>
        <begin position="41"/>
        <end position="46"/>
    </location>
    <ligand>
        <name>NAD(+)</name>
        <dbReference type="ChEBI" id="CHEBI:57540"/>
    </ligand>
</feature>
<dbReference type="InterPro" id="IPR006180">
    <property type="entry name" value="3-OHacyl-CoA_DH_CS"/>
</dbReference>
<organism evidence="8 9">
    <name type="scientific">Clohesyomyces aquaticus</name>
    <dbReference type="NCBI Taxonomy" id="1231657"/>
    <lineage>
        <taxon>Eukaryota</taxon>
        <taxon>Fungi</taxon>
        <taxon>Dikarya</taxon>
        <taxon>Ascomycota</taxon>
        <taxon>Pezizomycotina</taxon>
        <taxon>Dothideomycetes</taxon>
        <taxon>Pleosporomycetidae</taxon>
        <taxon>Pleosporales</taxon>
        <taxon>Lindgomycetaceae</taxon>
        <taxon>Clohesyomyces</taxon>
    </lineage>
</organism>
<feature type="binding site" evidence="5">
    <location>
        <position position="182"/>
    </location>
    <ligand>
        <name>NAD(+)</name>
        <dbReference type="ChEBI" id="CHEBI:57540"/>
    </ligand>
</feature>
<dbReference type="GO" id="GO:0006631">
    <property type="term" value="P:fatty acid metabolic process"/>
    <property type="evidence" value="ECO:0007669"/>
    <property type="project" value="InterPro"/>
</dbReference>
<feature type="binding site" evidence="5">
    <location>
        <position position="151"/>
    </location>
    <ligand>
        <name>NAD(+)</name>
        <dbReference type="ChEBI" id="CHEBI:57540"/>
    </ligand>
</feature>
<evidence type="ECO:0000313" key="9">
    <source>
        <dbReference type="Proteomes" id="UP000193144"/>
    </source>
</evidence>
<dbReference type="InterPro" id="IPR006108">
    <property type="entry name" value="3HC_DH_C"/>
</dbReference>
<sequence>MYFSSASRQTFRCLARTQCRSFSSTSPVAAAAEVKKLGVIGAGQMGLGIALVAAQRASVPVRLIDSSQASIDKGLKFADKLLEKDLAKQRISKEDAVATRERLTTSTSLDDLSDVDFVIEAVPEIPELKSKIFSQLAQICQSHAILATNTSSISITKIAASTTKDPTDLSASSRVISTHFMNPVPIQKGVEIITGLQTSQDTIDTAVEFCKKMGKIPSRSADSPGFLANRILMPYINEAVICLETGIGAKEDIDSIMKNGTNVPMGPLQLADFIGIDTCLAIMKVLYEDTGDSKYRPAVLMKKMVDAGWLGKKSGKGFYDY</sequence>
<evidence type="ECO:0000256" key="5">
    <source>
        <dbReference type="PIRSR" id="PIRSR000105-2"/>
    </source>
</evidence>
<dbReference type="InterPro" id="IPR022694">
    <property type="entry name" value="3-OHacyl-CoA_DH"/>
</dbReference>
<comment type="caution">
    <text evidence="8">The sequence shown here is derived from an EMBL/GenBank/DDBJ whole genome shotgun (WGS) entry which is preliminary data.</text>
</comment>
<dbReference type="InterPro" id="IPR006176">
    <property type="entry name" value="3-OHacyl-CoA_DH_NAD-bd"/>
</dbReference>
<feature type="site" description="Important for catalytic activity" evidence="4">
    <location>
        <position position="179"/>
    </location>
</feature>
<dbReference type="GO" id="GO:0016616">
    <property type="term" value="F:oxidoreductase activity, acting on the CH-OH group of donors, NAD or NADP as acceptor"/>
    <property type="evidence" value="ECO:0007669"/>
    <property type="project" value="InterPro"/>
</dbReference>
<feature type="domain" description="3-hydroxyacyl-CoA dehydrogenase C-terminal" evidence="6">
    <location>
        <begin position="225"/>
        <end position="321"/>
    </location>
</feature>
<evidence type="ECO:0000259" key="7">
    <source>
        <dbReference type="Pfam" id="PF02737"/>
    </source>
</evidence>
<dbReference type="InterPro" id="IPR008927">
    <property type="entry name" value="6-PGluconate_DH-like_C_sf"/>
</dbReference>
<comment type="pathway">
    <text evidence="1">Lipid metabolism; fatty acid beta-oxidation.</text>
</comment>
<dbReference type="InterPro" id="IPR036291">
    <property type="entry name" value="NAD(P)-bd_dom_sf"/>
</dbReference>
<reference evidence="8 9" key="1">
    <citation type="submission" date="2016-07" db="EMBL/GenBank/DDBJ databases">
        <title>Pervasive Adenine N6-methylation of Active Genes in Fungi.</title>
        <authorList>
            <consortium name="DOE Joint Genome Institute"/>
            <person name="Mondo S.J."/>
            <person name="Dannebaum R.O."/>
            <person name="Kuo R.C."/>
            <person name="Labutti K."/>
            <person name="Haridas S."/>
            <person name="Kuo A."/>
            <person name="Salamov A."/>
            <person name="Ahrendt S.R."/>
            <person name="Lipzen A."/>
            <person name="Sullivan W."/>
            <person name="Andreopoulos W.B."/>
            <person name="Clum A."/>
            <person name="Lindquist E."/>
            <person name="Daum C."/>
            <person name="Ramamoorthy G.K."/>
            <person name="Gryganskyi A."/>
            <person name="Culley D."/>
            <person name="Magnuson J.K."/>
            <person name="James T.Y."/>
            <person name="O'Malley M.A."/>
            <person name="Stajich J.E."/>
            <person name="Spatafora J.W."/>
            <person name="Visel A."/>
            <person name="Grigoriev I.V."/>
        </authorList>
    </citation>
    <scope>NUCLEOTIDE SEQUENCE [LARGE SCALE GENOMIC DNA]</scope>
    <source>
        <strain evidence="8 9">CBS 115471</strain>
    </source>
</reference>
<keyword evidence="9" id="KW-1185">Reference proteome</keyword>
<dbReference type="Gene3D" id="3.40.50.720">
    <property type="entry name" value="NAD(P)-binding Rossmann-like Domain"/>
    <property type="match status" value="1"/>
</dbReference>
<dbReference type="FunFam" id="3.40.50.720:FF:000009">
    <property type="entry name" value="Fatty oxidation complex, alpha subunit"/>
    <property type="match status" value="1"/>
</dbReference>
<dbReference type="Pfam" id="PF02737">
    <property type="entry name" value="3HCDH_N"/>
    <property type="match status" value="1"/>
</dbReference>
<dbReference type="EMBL" id="MCFA01000238">
    <property type="protein sequence ID" value="ORX97249.1"/>
    <property type="molecule type" value="Genomic_DNA"/>
</dbReference>
<dbReference type="PROSITE" id="PS00067">
    <property type="entry name" value="3HCDH"/>
    <property type="match status" value="1"/>
</dbReference>
<dbReference type="OrthoDB" id="5958943at2759"/>
<feature type="binding site" evidence="5">
    <location>
        <position position="65"/>
    </location>
    <ligand>
        <name>NAD(+)</name>
        <dbReference type="ChEBI" id="CHEBI:57540"/>
    </ligand>
</feature>
<protein>
    <submittedName>
        <fullName evidence="8">3-hydroxyacyl-CoA dehydrogenase</fullName>
    </submittedName>
</protein>
<dbReference type="PANTHER" id="PTHR48075">
    <property type="entry name" value="3-HYDROXYACYL-COA DEHYDROGENASE FAMILY PROTEIN"/>
    <property type="match status" value="1"/>
</dbReference>
<dbReference type="GO" id="GO:0070403">
    <property type="term" value="F:NAD+ binding"/>
    <property type="evidence" value="ECO:0007669"/>
    <property type="project" value="InterPro"/>
</dbReference>
<accession>A0A1Y1YGZ5</accession>
<gene>
    <name evidence="8" type="ORF">BCR34DRAFT_548774</name>
</gene>